<name>A0AA42SD08_ACIJO</name>
<gene>
    <name evidence="1" type="ORF">N5C97_01565</name>
</gene>
<feature type="non-terminal residue" evidence="1">
    <location>
        <position position="1"/>
    </location>
</feature>
<sequence length="86" mass="9666">KRANTHWITFMKMEPAHMTNLQHIAQELAEEFAPLVIGQSGTTKTFSAEQASALYHILVGFGYKDECTGLDTKLPFELIDIKKEAL</sequence>
<dbReference type="AlphaFoldDB" id="A0AA42SD08"/>
<comment type="caution">
    <text evidence="1">The sequence shown here is derived from an EMBL/GenBank/DDBJ whole genome shotgun (WGS) entry which is preliminary data.</text>
</comment>
<accession>A0AA42SD08</accession>
<organism evidence="1 2">
    <name type="scientific">Acinetobacter johnsonii</name>
    <dbReference type="NCBI Taxonomy" id="40214"/>
    <lineage>
        <taxon>Bacteria</taxon>
        <taxon>Pseudomonadati</taxon>
        <taxon>Pseudomonadota</taxon>
        <taxon>Gammaproteobacteria</taxon>
        <taxon>Moraxellales</taxon>
        <taxon>Moraxellaceae</taxon>
        <taxon>Acinetobacter</taxon>
    </lineage>
</organism>
<evidence type="ECO:0000313" key="2">
    <source>
        <dbReference type="Proteomes" id="UP001160116"/>
    </source>
</evidence>
<dbReference type="EMBL" id="JAOCCL010000003">
    <property type="protein sequence ID" value="MDH0825215.1"/>
    <property type="molecule type" value="Genomic_DNA"/>
</dbReference>
<dbReference type="RefSeq" id="WP_279678625.1">
    <property type="nucleotide sequence ID" value="NZ_JAOCCL010000003.1"/>
</dbReference>
<evidence type="ECO:0000313" key="1">
    <source>
        <dbReference type="EMBL" id="MDH0825215.1"/>
    </source>
</evidence>
<protein>
    <submittedName>
        <fullName evidence="1">Uncharacterized protein</fullName>
    </submittedName>
</protein>
<reference evidence="1" key="1">
    <citation type="submission" date="2022-09" db="EMBL/GenBank/DDBJ databases">
        <title>Intensive care unit water sources are persistently colonized with multi-drug resistant bacteria and are the site of extensive horizontal gene transfer of antibiotic resistance genes.</title>
        <authorList>
            <person name="Diorio-Toth L."/>
        </authorList>
    </citation>
    <scope>NUCLEOTIDE SEQUENCE</scope>
    <source>
        <strain evidence="1">GD03885</strain>
    </source>
</reference>
<proteinExistence type="predicted"/>
<dbReference type="Proteomes" id="UP001160116">
    <property type="component" value="Unassembled WGS sequence"/>
</dbReference>